<organism evidence="1 2">
    <name type="scientific">Senna tora</name>
    <dbReference type="NCBI Taxonomy" id="362788"/>
    <lineage>
        <taxon>Eukaryota</taxon>
        <taxon>Viridiplantae</taxon>
        <taxon>Streptophyta</taxon>
        <taxon>Embryophyta</taxon>
        <taxon>Tracheophyta</taxon>
        <taxon>Spermatophyta</taxon>
        <taxon>Magnoliopsida</taxon>
        <taxon>eudicotyledons</taxon>
        <taxon>Gunneridae</taxon>
        <taxon>Pentapetalae</taxon>
        <taxon>rosids</taxon>
        <taxon>fabids</taxon>
        <taxon>Fabales</taxon>
        <taxon>Fabaceae</taxon>
        <taxon>Caesalpinioideae</taxon>
        <taxon>Cassia clade</taxon>
        <taxon>Senna</taxon>
    </lineage>
</organism>
<reference evidence="1" key="1">
    <citation type="submission" date="2020-09" db="EMBL/GenBank/DDBJ databases">
        <title>Genome-Enabled Discovery of Anthraquinone Biosynthesis in Senna tora.</title>
        <authorList>
            <person name="Kang S.-H."/>
            <person name="Pandey R.P."/>
            <person name="Lee C.-M."/>
            <person name="Sim J.-S."/>
            <person name="Jeong J.-T."/>
            <person name="Choi B.-S."/>
            <person name="Jung M."/>
            <person name="Ginzburg D."/>
            <person name="Zhao K."/>
            <person name="Won S.Y."/>
            <person name="Oh T.-J."/>
            <person name="Yu Y."/>
            <person name="Kim N.-H."/>
            <person name="Lee O.R."/>
            <person name="Lee T.-H."/>
            <person name="Bashyal P."/>
            <person name="Kim T.-S."/>
            <person name="Lee W.-H."/>
            <person name="Kawkins C."/>
            <person name="Kim C.-K."/>
            <person name="Kim J.S."/>
            <person name="Ahn B.O."/>
            <person name="Rhee S.Y."/>
            <person name="Sohng J.K."/>
        </authorList>
    </citation>
    <scope>NUCLEOTIDE SEQUENCE</scope>
    <source>
        <tissue evidence="1">Leaf</tissue>
    </source>
</reference>
<gene>
    <name evidence="1" type="ORF">G2W53_038835</name>
</gene>
<dbReference type="AlphaFoldDB" id="A0A834W7B8"/>
<accession>A0A834W7B8</accession>
<proteinExistence type="predicted"/>
<name>A0A834W7B8_9FABA</name>
<evidence type="ECO:0000313" key="2">
    <source>
        <dbReference type="Proteomes" id="UP000634136"/>
    </source>
</evidence>
<evidence type="ECO:0000313" key="1">
    <source>
        <dbReference type="EMBL" id="KAF7806674.1"/>
    </source>
</evidence>
<comment type="caution">
    <text evidence="1">The sequence shown here is derived from an EMBL/GenBank/DDBJ whole genome shotgun (WGS) entry which is preliminary data.</text>
</comment>
<sequence>MAALEKVNSCAPRSNVKLIKAPR</sequence>
<keyword evidence="2" id="KW-1185">Reference proteome</keyword>
<dbReference type="Proteomes" id="UP000634136">
    <property type="component" value="Unassembled WGS sequence"/>
</dbReference>
<dbReference type="EMBL" id="JAAIUW010000012">
    <property type="protein sequence ID" value="KAF7806674.1"/>
    <property type="molecule type" value="Genomic_DNA"/>
</dbReference>
<protein>
    <submittedName>
        <fullName evidence="1">Uncharacterized protein</fullName>
    </submittedName>
</protein>